<dbReference type="VEuPathDB" id="VectorBase:AFAF019032"/>
<evidence type="ECO:0000256" key="6">
    <source>
        <dbReference type="ARBA" id="ARBA00023212"/>
    </source>
</evidence>
<comment type="function">
    <text evidence="12">Component of the nexin-dynein regulatory complex (N-DRC), a key regulator of ciliary/flagellar motility which maintains the alignment and integrity of the distal axoneme and regulates microtubule sliding in motile axonemes. Plays a critical role in the assembly of N-DRC and also stabilizes the assembly of multiple inner dynein arms and radial spokes. Coassembles with DRC1 to form a central scaffold needed for assembly of the N-DRC and its attachment to the outer doublet microtubules.</text>
</comment>
<evidence type="ECO:0000256" key="12">
    <source>
        <dbReference type="ARBA" id="ARBA00045865"/>
    </source>
</evidence>
<dbReference type="EnsemblMetazoa" id="AFAF019032-RA">
    <property type="protein sequence ID" value="AFAF019032-PA"/>
    <property type="gene ID" value="AFAF019032"/>
</dbReference>
<evidence type="ECO:0000256" key="10">
    <source>
        <dbReference type="ARBA" id="ARBA00040899"/>
    </source>
</evidence>
<dbReference type="GO" id="GO:0005858">
    <property type="term" value="C:axonemal dynein complex"/>
    <property type="evidence" value="ECO:0007669"/>
    <property type="project" value="InterPro"/>
</dbReference>
<keyword evidence="7" id="KW-0966">Cell projection</keyword>
<dbReference type="GO" id="GO:0070286">
    <property type="term" value="P:axonemal dynein complex assembly"/>
    <property type="evidence" value="ECO:0007669"/>
    <property type="project" value="InterPro"/>
</dbReference>
<dbReference type="Proteomes" id="UP000075886">
    <property type="component" value="Unassembled WGS sequence"/>
</dbReference>
<feature type="coiled-coil region" evidence="13">
    <location>
        <begin position="134"/>
        <end position="183"/>
    </location>
</feature>
<evidence type="ECO:0000256" key="4">
    <source>
        <dbReference type="ARBA" id="ARBA00023054"/>
    </source>
</evidence>
<comment type="subcellular location">
    <subcellularLocation>
        <location evidence="1">Cytoplasm</location>
        <location evidence="1">Cytoskeleton</location>
        <location evidence="1">Flagellum axoneme</location>
    </subcellularLocation>
    <subcellularLocation>
        <location evidence="8">Cytoplasm</location>
        <location evidence="8">Cytoskeleton</location>
        <location evidence="8">Flagellum basal body</location>
    </subcellularLocation>
</comment>
<evidence type="ECO:0000256" key="11">
    <source>
        <dbReference type="ARBA" id="ARBA00041517"/>
    </source>
</evidence>
<dbReference type="GO" id="GO:0003352">
    <property type="term" value="P:regulation of cilium movement"/>
    <property type="evidence" value="ECO:0007669"/>
    <property type="project" value="TreeGrafter"/>
</dbReference>
<dbReference type="InterPro" id="IPR039750">
    <property type="entry name" value="DRC1/DRC2"/>
</dbReference>
<evidence type="ECO:0000256" key="7">
    <source>
        <dbReference type="ARBA" id="ARBA00023273"/>
    </source>
</evidence>
<accession>A0A182QXT9</accession>
<keyword evidence="3" id="KW-0282">Flagellum</keyword>
<evidence type="ECO:0000256" key="13">
    <source>
        <dbReference type="SAM" id="Coils"/>
    </source>
</evidence>
<evidence type="ECO:0000313" key="16">
    <source>
        <dbReference type="Proteomes" id="UP000075886"/>
    </source>
</evidence>
<keyword evidence="2" id="KW-0963">Cytoplasm</keyword>
<dbReference type="GO" id="GO:0060285">
    <property type="term" value="P:cilium-dependent cell motility"/>
    <property type="evidence" value="ECO:0007669"/>
    <property type="project" value="TreeGrafter"/>
</dbReference>
<keyword evidence="16" id="KW-1185">Reference proteome</keyword>
<dbReference type="EMBL" id="AXCN02000879">
    <property type="status" value="NOT_ANNOTATED_CDS"/>
    <property type="molecule type" value="Genomic_DNA"/>
</dbReference>
<proteinExistence type="inferred from homology"/>
<protein>
    <recommendedName>
        <fullName evidence="10">Dynein regulatory complex subunit 2</fullName>
    </recommendedName>
    <alternativeName>
        <fullName evidence="11">Coiled-coil domain-containing protein 65</fullName>
    </alternativeName>
</protein>
<dbReference type="InterPro" id="IPR039505">
    <property type="entry name" value="DRC1/2_N"/>
</dbReference>
<evidence type="ECO:0000256" key="8">
    <source>
        <dbReference type="ARBA" id="ARBA00037841"/>
    </source>
</evidence>
<reference evidence="16" key="1">
    <citation type="submission" date="2014-01" db="EMBL/GenBank/DDBJ databases">
        <title>The Genome Sequence of Anopheles farauti FAR1 (V2).</title>
        <authorList>
            <consortium name="The Broad Institute Genomics Platform"/>
            <person name="Neafsey D.E."/>
            <person name="Besansky N."/>
            <person name="Howell P."/>
            <person name="Walton C."/>
            <person name="Young S.K."/>
            <person name="Zeng Q."/>
            <person name="Gargeya S."/>
            <person name="Fitzgerald M."/>
            <person name="Haas B."/>
            <person name="Abouelleil A."/>
            <person name="Allen A.W."/>
            <person name="Alvarado L."/>
            <person name="Arachchi H.M."/>
            <person name="Berlin A.M."/>
            <person name="Chapman S.B."/>
            <person name="Gainer-Dewar J."/>
            <person name="Goldberg J."/>
            <person name="Griggs A."/>
            <person name="Gujja S."/>
            <person name="Hansen M."/>
            <person name="Howarth C."/>
            <person name="Imamovic A."/>
            <person name="Ireland A."/>
            <person name="Larimer J."/>
            <person name="McCowan C."/>
            <person name="Murphy C."/>
            <person name="Pearson M."/>
            <person name="Poon T.W."/>
            <person name="Priest M."/>
            <person name="Roberts A."/>
            <person name="Saif S."/>
            <person name="Shea T."/>
            <person name="Sisk P."/>
            <person name="Sykes S."/>
            <person name="Wortman J."/>
            <person name="Nusbaum C."/>
            <person name="Birren B."/>
        </authorList>
    </citation>
    <scope>NUCLEOTIDE SEQUENCE [LARGE SCALE GENOMIC DNA]</scope>
    <source>
        <strain evidence="16">FAR1</strain>
    </source>
</reference>
<evidence type="ECO:0000256" key="1">
    <source>
        <dbReference type="ARBA" id="ARBA00004611"/>
    </source>
</evidence>
<sequence length="447" mass="53090">MDNAGQEIDPAQEELRRKKQEKLLAKKAAATEAQNQLYRDHLKRERDFSDQTQRKLFADWETLCERIRTEELAEELRQQQRCFGTVVDRKNGHIERLVGVRDEIGAIHTKCLNRLRNIIDYYIRLKDFMSATMLERYESDCQKLLQQFREEVSNKQTYSSTEMQTLDASLEELMAKIKQDELTDREWFLESNLENISAQVEKCEIIRDKKCTEMAKLQQRLRATLDDYFQTVLYPDRKQTYDQLVYYTELEQQAIEGRRRELDELQRKKAQLERTLTLARIGGKRKLQTRRSYRRLLEVKLQLLKEQLQQLDDEHHQRLKSICSFTHHLKAQLTEHLRWGERVAKLGLICTQYETDQDRTYAKRWSSSEEKPHEPADDTFDCLTNKINRIEAINIILREERSRLRHENEQLQSKFKSYCSLQKANAPEKLHLCGQTVETTGASGGRK</sequence>
<keyword evidence="6" id="KW-0206">Cytoskeleton</keyword>
<evidence type="ECO:0000259" key="14">
    <source>
        <dbReference type="Pfam" id="PF14772"/>
    </source>
</evidence>
<evidence type="ECO:0000313" key="15">
    <source>
        <dbReference type="EnsemblMetazoa" id="AFAF019032-PA"/>
    </source>
</evidence>
<dbReference type="PANTHER" id="PTHR21625:SF0">
    <property type="entry name" value="DYNEIN REGULATORY COMPLEX SUBUNIT 2"/>
    <property type="match status" value="1"/>
</dbReference>
<dbReference type="PANTHER" id="PTHR21625">
    <property type="entry name" value="NYD-SP28 PROTEIN"/>
    <property type="match status" value="1"/>
</dbReference>
<evidence type="ECO:0000256" key="5">
    <source>
        <dbReference type="ARBA" id="ARBA00023069"/>
    </source>
</evidence>
<dbReference type="Pfam" id="PF14772">
    <property type="entry name" value="NYD-SP28"/>
    <property type="match status" value="1"/>
</dbReference>
<feature type="coiled-coil region" evidence="13">
    <location>
        <begin position="248"/>
        <end position="314"/>
    </location>
</feature>
<name>A0A182QXT9_9DIPT</name>
<organism evidence="15 16">
    <name type="scientific">Anopheles farauti</name>
    <dbReference type="NCBI Taxonomy" id="69004"/>
    <lineage>
        <taxon>Eukaryota</taxon>
        <taxon>Metazoa</taxon>
        <taxon>Ecdysozoa</taxon>
        <taxon>Arthropoda</taxon>
        <taxon>Hexapoda</taxon>
        <taxon>Insecta</taxon>
        <taxon>Pterygota</taxon>
        <taxon>Neoptera</taxon>
        <taxon>Endopterygota</taxon>
        <taxon>Diptera</taxon>
        <taxon>Nematocera</taxon>
        <taxon>Culicoidea</taxon>
        <taxon>Culicidae</taxon>
        <taxon>Anophelinae</taxon>
        <taxon>Anopheles</taxon>
    </lineage>
</organism>
<evidence type="ECO:0000256" key="3">
    <source>
        <dbReference type="ARBA" id="ARBA00022846"/>
    </source>
</evidence>
<comment type="similarity">
    <text evidence="9">Belongs to the DRC2 family.</text>
</comment>
<evidence type="ECO:0000256" key="9">
    <source>
        <dbReference type="ARBA" id="ARBA00038424"/>
    </source>
</evidence>
<evidence type="ECO:0000256" key="2">
    <source>
        <dbReference type="ARBA" id="ARBA00022490"/>
    </source>
</evidence>
<reference evidence="15" key="2">
    <citation type="submission" date="2020-05" db="UniProtKB">
        <authorList>
            <consortium name="EnsemblMetazoa"/>
        </authorList>
    </citation>
    <scope>IDENTIFICATION</scope>
    <source>
        <strain evidence="15">FAR1</strain>
    </source>
</reference>
<keyword evidence="5" id="KW-0969">Cilium</keyword>
<keyword evidence="4 13" id="KW-0175">Coiled coil</keyword>
<dbReference type="AlphaFoldDB" id="A0A182QXT9"/>
<feature type="domain" description="Dynein regulatory complex protein 1/2 N-terminal" evidence="14">
    <location>
        <begin position="26"/>
        <end position="98"/>
    </location>
</feature>